<comment type="similarity">
    <text evidence="2">Belongs to the DNAAF1 family.</text>
</comment>
<dbReference type="PANTHER" id="PTHR45973">
    <property type="entry name" value="PROTEIN PHOSPHATASE 1 REGULATORY SUBUNIT SDS22-RELATED"/>
    <property type="match status" value="1"/>
</dbReference>
<dbReference type="FunFam" id="3.80.10.10:FF:000166">
    <property type="entry name" value="Dynein assembly factor 1, axonemal"/>
    <property type="match status" value="1"/>
</dbReference>
<reference evidence="8" key="1">
    <citation type="journal article" date="2013" name="Genome Biol. Evol.">
        <title>Punctuated emergences of genetic and phenotypic innovations in eumetazoan, bilaterian, euteleostome, and hominidae ancestors.</title>
        <authorList>
            <person name="Wenger Y."/>
            <person name="Galliot B."/>
        </authorList>
    </citation>
    <scope>NUCLEOTIDE SEQUENCE</scope>
    <source>
        <tissue evidence="8">Whole animals</tissue>
    </source>
</reference>
<keyword evidence="3" id="KW-0433">Leucine-rich repeat</keyword>
<dbReference type="SUPFAM" id="SSF52075">
    <property type="entry name" value="Outer arm dynein light chain 1"/>
    <property type="match status" value="1"/>
</dbReference>
<feature type="non-terminal residue" evidence="8">
    <location>
        <position position="1"/>
    </location>
</feature>
<feature type="region of interest" description="Disordered" evidence="7">
    <location>
        <begin position="259"/>
        <end position="286"/>
    </location>
</feature>
<evidence type="ECO:0000256" key="6">
    <source>
        <dbReference type="ARBA" id="ARBA00023273"/>
    </source>
</evidence>
<dbReference type="FunFam" id="3.80.10.10:FF:000331">
    <property type="entry name" value="Dynein assembly factor 1, axonemal homolog"/>
    <property type="match status" value="1"/>
</dbReference>
<dbReference type="EMBL" id="HAAD01002391">
    <property type="protein sequence ID" value="CDG68623.1"/>
    <property type="molecule type" value="mRNA"/>
</dbReference>
<dbReference type="InterPro" id="IPR032675">
    <property type="entry name" value="LRR_dom_sf"/>
</dbReference>
<evidence type="ECO:0000256" key="1">
    <source>
        <dbReference type="ARBA" id="ARBA00004138"/>
    </source>
</evidence>
<dbReference type="PANTHER" id="PTHR45973:SF9">
    <property type="entry name" value="LEUCINE-RICH REPEAT-CONTAINING PROTEIN 46"/>
    <property type="match status" value="1"/>
</dbReference>
<evidence type="ECO:0000256" key="7">
    <source>
        <dbReference type="SAM" id="MobiDB-lite"/>
    </source>
</evidence>
<dbReference type="Gene3D" id="3.80.10.10">
    <property type="entry name" value="Ribonuclease Inhibitor"/>
    <property type="match status" value="2"/>
</dbReference>
<keyword evidence="4" id="KW-0677">Repeat</keyword>
<dbReference type="Pfam" id="PF14580">
    <property type="entry name" value="LRR_9"/>
    <property type="match status" value="1"/>
</dbReference>
<accession>T2M8N8</accession>
<evidence type="ECO:0000256" key="4">
    <source>
        <dbReference type="ARBA" id="ARBA00022737"/>
    </source>
</evidence>
<sequence length="686" mass="78814">SGKDEDEKFPRMTPSVLKKICKDLKLYQTPSLNDVLYLHYKGFGRIENLEEYTGLKCLWLECNGLNKIENLDHQFHLKCLYLHQNLISYIENLENLTELDTLNISNNCIKKIENLSCLKLLNTLQISHNHLSTAKDIEHLSDCLNISVLDLSHNRLSDPQITDVLGAMSNLRVLNLMGNPVINEIRNYRKSLILKCKNLRYLDDRPVFPKERACAEAWFVGGQEAEAIERENWSNKEKKRIQDSVDYVASIRNKAKKDAFLDKKENNEKNNLEGDTNLSDKEEDYTNVNETNIPELEEIDFSLSTTNIPNFKEIDTINLQNEKAPIKQDLFENTLPFSYSKQIENKNGFNDNDININCNNNSDDYDSNYIAYPSNCSPSIPEVKSSNRFSSSTEEAEFFNNLEKLAGFNNFDSFHSLSSHSNNETGIFTSPIRNASTKKSHLLFVNEQEEIIQNAENVCDNYIKEDGANLAGANFAMDYIKGFLKRLKSISHCKPQVVTEMRSGSSDDYDSNYIAYPSNCSPSIPEVKSSNRFSSSTEEAEFFNNLEKLAGFNNFDSFHSLSSHTNNETGIFTSPIRNASTKKSHLLFVNEQEEVIQNAENVCDNYIKEEPLTTNRGFFIQELETRRNVEKHAETPKHLRRNVNTEKHVSHENIKKREEKIEVEKWAIKTNKFPLIEEISSENEID</sequence>
<dbReference type="GO" id="GO:0035082">
    <property type="term" value="P:axoneme assembly"/>
    <property type="evidence" value="ECO:0007669"/>
    <property type="project" value="TreeGrafter"/>
</dbReference>
<keyword evidence="5" id="KW-0969">Cilium</keyword>
<name>T2M8N8_HYDVU</name>
<proteinExistence type="evidence at transcript level"/>
<evidence type="ECO:0000313" key="8">
    <source>
        <dbReference type="EMBL" id="CDG68623.1"/>
    </source>
</evidence>
<keyword evidence="6" id="KW-0966">Cell projection</keyword>
<feature type="compositionally biased region" description="Basic and acidic residues" evidence="7">
    <location>
        <begin position="259"/>
        <end position="272"/>
    </location>
</feature>
<dbReference type="InterPro" id="IPR050576">
    <property type="entry name" value="Cilia_flagella_integrity"/>
</dbReference>
<organism evidence="8">
    <name type="scientific">Hydra vulgaris</name>
    <name type="common">Hydra</name>
    <name type="synonym">Hydra attenuata</name>
    <dbReference type="NCBI Taxonomy" id="6087"/>
    <lineage>
        <taxon>Eukaryota</taxon>
        <taxon>Metazoa</taxon>
        <taxon>Cnidaria</taxon>
        <taxon>Hydrozoa</taxon>
        <taxon>Hydroidolina</taxon>
        <taxon>Anthoathecata</taxon>
        <taxon>Aplanulata</taxon>
        <taxon>Hydridae</taxon>
        <taxon>Hydra</taxon>
    </lineage>
</organism>
<evidence type="ECO:0000256" key="5">
    <source>
        <dbReference type="ARBA" id="ARBA00023069"/>
    </source>
</evidence>
<dbReference type="OrthoDB" id="1904536at2759"/>
<dbReference type="GO" id="GO:0005930">
    <property type="term" value="C:axoneme"/>
    <property type="evidence" value="ECO:0007669"/>
    <property type="project" value="TreeGrafter"/>
</dbReference>
<comment type="subcellular location">
    <subcellularLocation>
        <location evidence="1">Cell projection</location>
        <location evidence="1">Cilium</location>
    </subcellularLocation>
</comment>
<dbReference type="AlphaFoldDB" id="T2M8N8"/>
<dbReference type="SMART" id="SM00365">
    <property type="entry name" value="LRR_SD22"/>
    <property type="match status" value="3"/>
</dbReference>
<gene>
    <name evidence="8" type="primary">LRRC50</name>
</gene>
<protein>
    <submittedName>
        <fullName evidence="8">Leucine-rich repeat-containing protein 50</fullName>
    </submittedName>
</protein>
<dbReference type="PROSITE" id="PS51450">
    <property type="entry name" value="LRR"/>
    <property type="match status" value="3"/>
</dbReference>
<dbReference type="GO" id="GO:0070840">
    <property type="term" value="F:dynein complex binding"/>
    <property type="evidence" value="ECO:0007669"/>
    <property type="project" value="TreeGrafter"/>
</dbReference>
<dbReference type="InterPro" id="IPR001611">
    <property type="entry name" value="Leu-rich_rpt"/>
</dbReference>
<evidence type="ECO:0000256" key="2">
    <source>
        <dbReference type="ARBA" id="ARBA00006453"/>
    </source>
</evidence>
<evidence type="ECO:0000256" key="3">
    <source>
        <dbReference type="ARBA" id="ARBA00022614"/>
    </source>
</evidence>